<reference evidence="7 8" key="1">
    <citation type="submission" date="2020-10" db="EMBL/GenBank/DDBJ databases">
        <title>The Coptis chinensis genome and diversification of protoberbering-type alkaloids.</title>
        <authorList>
            <person name="Wang B."/>
            <person name="Shu S."/>
            <person name="Song C."/>
            <person name="Liu Y."/>
        </authorList>
    </citation>
    <scope>NUCLEOTIDE SEQUENCE [LARGE SCALE GENOMIC DNA]</scope>
    <source>
        <strain evidence="7">HL-2020</strain>
        <tissue evidence="7">Leaf</tissue>
    </source>
</reference>
<dbReference type="SUPFAM" id="SSF52047">
    <property type="entry name" value="RNI-like"/>
    <property type="match status" value="1"/>
</dbReference>
<name>A0A835LFY7_9MAGN</name>
<dbReference type="GO" id="GO:0052793">
    <property type="term" value="F:pectin acetylesterase activity"/>
    <property type="evidence" value="ECO:0007669"/>
    <property type="project" value="TreeGrafter"/>
</dbReference>
<evidence type="ECO:0000256" key="4">
    <source>
        <dbReference type="ARBA" id="ARBA00022512"/>
    </source>
</evidence>
<organism evidence="7 8">
    <name type="scientific">Coptis chinensis</name>
    <dbReference type="NCBI Taxonomy" id="261450"/>
    <lineage>
        <taxon>Eukaryota</taxon>
        <taxon>Viridiplantae</taxon>
        <taxon>Streptophyta</taxon>
        <taxon>Embryophyta</taxon>
        <taxon>Tracheophyta</taxon>
        <taxon>Spermatophyta</taxon>
        <taxon>Magnoliopsida</taxon>
        <taxon>Ranunculales</taxon>
        <taxon>Ranunculaceae</taxon>
        <taxon>Coptidoideae</taxon>
        <taxon>Coptis</taxon>
    </lineage>
</organism>
<keyword evidence="8" id="KW-1185">Reference proteome</keyword>
<dbReference type="Pfam" id="PF03283">
    <property type="entry name" value="PAE"/>
    <property type="match status" value="2"/>
</dbReference>
<keyword evidence="5" id="KW-0378">Hydrolase</keyword>
<feature type="domain" description="R13L1/DRL21-like LRR repeat region" evidence="6">
    <location>
        <begin position="150"/>
        <end position="262"/>
    </location>
</feature>
<dbReference type="Pfam" id="PF25019">
    <property type="entry name" value="LRR_R13L1-DRL21"/>
    <property type="match status" value="1"/>
</dbReference>
<accession>A0A835LFY7</accession>
<dbReference type="InterPro" id="IPR056789">
    <property type="entry name" value="LRR_R13L1-DRL21"/>
</dbReference>
<dbReference type="InterPro" id="IPR032675">
    <property type="entry name" value="LRR_dom_sf"/>
</dbReference>
<feature type="signal peptide" evidence="5">
    <location>
        <begin position="1"/>
        <end position="22"/>
    </location>
</feature>
<evidence type="ECO:0000313" key="8">
    <source>
        <dbReference type="Proteomes" id="UP000631114"/>
    </source>
</evidence>
<comment type="similarity">
    <text evidence="3 5">Belongs to the pectinacetylesterase family.</text>
</comment>
<dbReference type="EC" id="3.1.1.-" evidence="5"/>
<keyword evidence="5" id="KW-0964">Secreted</keyword>
<keyword evidence="4 5" id="KW-0134">Cell wall</keyword>
<evidence type="ECO:0000313" key="7">
    <source>
        <dbReference type="EMBL" id="KAF9594083.1"/>
    </source>
</evidence>
<dbReference type="OrthoDB" id="2015280at2759"/>
<dbReference type="Proteomes" id="UP000631114">
    <property type="component" value="Unassembled WGS sequence"/>
</dbReference>
<dbReference type="PANTHER" id="PTHR21562">
    <property type="entry name" value="NOTUM-RELATED"/>
    <property type="match status" value="1"/>
</dbReference>
<evidence type="ECO:0000256" key="3">
    <source>
        <dbReference type="ARBA" id="ARBA00005784"/>
    </source>
</evidence>
<evidence type="ECO:0000256" key="2">
    <source>
        <dbReference type="ARBA" id="ARBA00004191"/>
    </source>
</evidence>
<feature type="chain" id="PRO_5033096560" description="Pectin acetylesterase" evidence="5">
    <location>
        <begin position="23"/>
        <end position="436"/>
    </location>
</feature>
<comment type="caution">
    <text evidence="7">The sequence shown here is derived from an EMBL/GenBank/DDBJ whole genome shotgun (WGS) entry which is preliminary data.</text>
</comment>
<evidence type="ECO:0000256" key="1">
    <source>
        <dbReference type="ARBA" id="ARBA00003534"/>
    </source>
</evidence>
<proteinExistence type="inferred from homology"/>
<dbReference type="GO" id="GO:0071555">
    <property type="term" value="P:cell wall organization"/>
    <property type="evidence" value="ECO:0007669"/>
    <property type="project" value="UniProtKB-KW"/>
</dbReference>
<keyword evidence="5" id="KW-0961">Cell wall biogenesis/degradation</keyword>
<dbReference type="GO" id="GO:0009505">
    <property type="term" value="C:plant-type cell wall"/>
    <property type="evidence" value="ECO:0007669"/>
    <property type="project" value="TreeGrafter"/>
</dbReference>
<dbReference type="PANTHER" id="PTHR21562:SF5">
    <property type="entry name" value="PECTIN ACETYLESTERASE 12"/>
    <property type="match status" value="1"/>
</dbReference>
<dbReference type="Gene3D" id="3.80.10.10">
    <property type="entry name" value="Ribonuclease Inhibitor"/>
    <property type="match status" value="1"/>
</dbReference>
<protein>
    <recommendedName>
        <fullName evidence="5">Pectin acetylesterase</fullName>
        <ecNumber evidence="5">3.1.1.-</ecNumber>
    </recommendedName>
</protein>
<dbReference type="EMBL" id="JADFTS010000008">
    <property type="protein sequence ID" value="KAF9594083.1"/>
    <property type="molecule type" value="Genomic_DNA"/>
</dbReference>
<evidence type="ECO:0000259" key="6">
    <source>
        <dbReference type="Pfam" id="PF25019"/>
    </source>
</evidence>
<comment type="function">
    <text evidence="1 5">Hydrolyzes acetyl esters in homogalacturonan regions of pectin. In type I primary cell wall, galacturonic acid residues of pectin can be acetylated at the O-2 and O-3 positions. Decreasing the degree of acetylation of pectin gels in vitro alters their physical properties.</text>
</comment>
<gene>
    <name evidence="7" type="ORF">IFM89_027358</name>
</gene>
<dbReference type="InterPro" id="IPR004963">
    <property type="entry name" value="PAE/NOTUM"/>
</dbReference>
<comment type="subcellular location">
    <subcellularLocation>
        <location evidence="2 5">Secreted</location>
        <location evidence="2 5">Cell wall</location>
    </subcellularLocation>
</comment>
<dbReference type="AlphaFoldDB" id="A0A835LFY7"/>
<evidence type="ECO:0000256" key="5">
    <source>
        <dbReference type="RuleBase" id="RU363114"/>
    </source>
</evidence>
<sequence length="436" mass="48715">MKFVLWEIGFVCFVVLSRWVNGFEDLNVTEVSKLDGYNIAPSLMVPLTLIQGADAKGAVCLDGTLPGYHWHRGYGSGANSWIVNLEAAHLHFRGQSIYVADMEELMSKGVRYANQALLSGCSVGGLATTALSDVSGGRTLRNMFGGVVSLQELEKLDHLEGKLSIKGLQYVLDPRDAHQANLRSKENFLDLHLLWPIDEYDIEIECNNSEEVLEALQPHPNIEVLVIEFYAGVMLPGWVGSSTALPKLTYLGIYDMPNVEGCLLLPPCLVSLHLYNCPKLKLPIPLPSSITSLYVGKANDPLLKSVEKLPNLFFLSITRFDEVDTLPEAPLQTFTYLQDLIITDCDKLKRLPTELENLSTIHSLRIYRCGSLESLMEGLQNLASLKDLVVFKCQSLKFLTESSLQYLTALLKFMIWDCPDLEIMLVDFQHLISFDI</sequence>
<keyword evidence="5" id="KW-0732">Signal</keyword>